<comment type="cofactor">
    <cofactor evidence="15">
        <name>Zn(2+)</name>
        <dbReference type="ChEBI" id="CHEBI:29105"/>
    </cofactor>
    <text evidence="15">Binds 1 divalent metal cation per subunit.</text>
</comment>
<comment type="cofactor">
    <cofactor evidence="2">
        <name>Ca(2+)</name>
        <dbReference type="ChEBI" id="CHEBI:29108"/>
    </cofactor>
</comment>
<keyword evidence="15" id="KW-0862">Zinc</keyword>
<comment type="subcellular location">
    <subcellularLocation>
        <location evidence="5">Cytoplasm</location>
    </subcellularLocation>
</comment>
<keyword evidence="11" id="KW-0378">Hydrolase</keyword>
<evidence type="ECO:0000256" key="1">
    <source>
        <dbReference type="ARBA" id="ARBA00001589"/>
    </source>
</evidence>
<dbReference type="EMBL" id="OU900095">
    <property type="protein sequence ID" value="CAG9859542.1"/>
    <property type="molecule type" value="Genomic_DNA"/>
</dbReference>
<feature type="binding site" evidence="15">
    <location>
        <position position="213"/>
    </location>
    <ligand>
        <name>a divalent metal cation</name>
        <dbReference type="ChEBI" id="CHEBI:60240"/>
    </ligand>
</feature>
<dbReference type="OrthoDB" id="423498at2759"/>
<dbReference type="SUPFAM" id="SSF63829">
    <property type="entry name" value="Calcium-dependent phosphotriesterase"/>
    <property type="match status" value="1"/>
</dbReference>
<dbReference type="GO" id="GO:0004341">
    <property type="term" value="F:gluconolactonase activity"/>
    <property type="evidence" value="ECO:0007669"/>
    <property type="project" value="UniProtKB-EC"/>
</dbReference>
<evidence type="ECO:0000256" key="4">
    <source>
        <dbReference type="ARBA" id="ARBA00001946"/>
    </source>
</evidence>
<dbReference type="GO" id="GO:0005737">
    <property type="term" value="C:cytoplasm"/>
    <property type="evidence" value="ECO:0007669"/>
    <property type="project" value="UniProtKB-SubCell"/>
</dbReference>
<comment type="cofactor">
    <cofactor evidence="4">
        <name>Mg(2+)</name>
        <dbReference type="ChEBI" id="CHEBI:18420"/>
    </cofactor>
</comment>
<evidence type="ECO:0000256" key="2">
    <source>
        <dbReference type="ARBA" id="ARBA00001913"/>
    </source>
</evidence>
<keyword evidence="10 15" id="KW-0479">Metal-binding</keyword>
<dbReference type="Proteomes" id="UP001153712">
    <property type="component" value="Chromosome 2"/>
</dbReference>
<evidence type="ECO:0000259" key="16">
    <source>
        <dbReference type="Pfam" id="PF08450"/>
    </source>
</evidence>
<keyword evidence="9" id="KW-0963">Cytoplasm</keyword>
<dbReference type="PRINTS" id="PR01790">
    <property type="entry name" value="SMP30FAMILY"/>
</dbReference>
<evidence type="ECO:0000256" key="12">
    <source>
        <dbReference type="ARBA" id="ARBA00022837"/>
    </source>
</evidence>
<keyword evidence="12" id="KW-0106">Calcium</keyword>
<evidence type="ECO:0000313" key="18">
    <source>
        <dbReference type="Proteomes" id="UP001153712"/>
    </source>
</evidence>
<dbReference type="PANTHER" id="PTHR10907">
    <property type="entry name" value="REGUCALCIN"/>
    <property type="match status" value="1"/>
</dbReference>
<feature type="binding site" evidence="15">
    <location>
        <position position="111"/>
    </location>
    <ligand>
        <name>substrate</name>
    </ligand>
</feature>
<feature type="binding site" evidence="15">
    <location>
        <position position="18"/>
    </location>
    <ligand>
        <name>a divalent metal cation</name>
        <dbReference type="ChEBI" id="CHEBI:60240"/>
    </ligand>
</feature>
<dbReference type="FunFam" id="2.120.10.30:FF:000027">
    <property type="entry name" value="Regucalcin homologue"/>
    <property type="match status" value="1"/>
</dbReference>
<dbReference type="Pfam" id="PF08450">
    <property type="entry name" value="SGL"/>
    <property type="match status" value="1"/>
</dbReference>
<dbReference type="Gene3D" id="2.120.10.30">
    <property type="entry name" value="TolB, C-terminal domain"/>
    <property type="match status" value="1"/>
</dbReference>
<evidence type="ECO:0000256" key="6">
    <source>
        <dbReference type="ARBA" id="ARBA00008853"/>
    </source>
</evidence>
<keyword evidence="18" id="KW-1185">Reference proteome</keyword>
<comment type="catalytic activity">
    <reaction evidence="1">
        <text>D-glucono-1,5-lactone + H2O = D-gluconate + H(+)</text>
        <dbReference type="Rhea" id="RHEA:10440"/>
        <dbReference type="ChEBI" id="CHEBI:15377"/>
        <dbReference type="ChEBI" id="CHEBI:15378"/>
        <dbReference type="ChEBI" id="CHEBI:16217"/>
        <dbReference type="ChEBI" id="CHEBI:18391"/>
        <dbReference type="EC" id="3.1.1.17"/>
    </reaction>
</comment>
<evidence type="ECO:0000256" key="15">
    <source>
        <dbReference type="PIRSR" id="PIRSR605511-2"/>
    </source>
</evidence>
<comment type="similarity">
    <text evidence="6">Belongs to the SMP-30/CGR1 family.</text>
</comment>
<evidence type="ECO:0000256" key="14">
    <source>
        <dbReference type="PIRSR" id="PIRSR605511-1"/>
    </source>
</evidence>
<evidence type="ECO:0000256" key="7">
    <source>
        <dbReference type="ARBA" id="ARBA00013227"/>
    </source>
</evidence>
<feature type="domain" description="SMP-30/Gluconolactonase/LRE-like region" evidence="16">
    <location>
        <begin position="16"/>
        <end position="274"/>
    </location>
</feature>
<dbReference type="EC" id="3.1.1.17" evidence="7"/>
<comment type="cofactor">
    <cofactor evidence="3">
        <name>Mn(2+)</name>
        <dbReference type="ChEBI" id="CHEBI:29035"/>
    </cofactor>
</comment>
<dbReference type="InterPro" id="IPR011042">
    <property type="entry name" value="6-blade_b-propeller_TolB-like"/>
</dbReference>
<dbReference type="InterPro" id="IPR005511">
    <property type="entry name" value="SMP-30"/>
</dbReference>
<feature type="binding site" evidence="15">
    <location>
        <position position="161"/>
    </location>
    <ligand>
        <name>a divalent metal cation</name>
        <dbReference type="ChEBI" id="CHEBI:60240"/>
    </ligand>
</feature>
<feature type="active site" description="Proton donor/acceptor" evidence="14">
    <location>
        <position position="213"/>
    </location>
</feature>
<evidence type="ECO:0000256" key="9">
    <source>
        <dbReference type="ARBA" id="ARBA00022490"/>
    </source>
</evidence>
<reference evidence="17" key="1">
    <citation type="submission" date="2022-01" db="EMBL/GenBank/DDBJ databases">
        <authorList>
            <person name="King R."/>
        </authorList>
    </citation>
    <scope>NUCLEOTIDE SEQUENCE</scope>
</reference>
<accession>A0A9N9TPZ4</accession>
<protein>
    <recommendedName>
        <fullName evidence="8">Regucalcin</fullName>
        <ecNumber evidence="7">3.1.1.17</ecNumber>
    </recommendedName>
    <alternativeName>
        <fullName evidence="13">Gluconolactonase</fullName>
    </alternativeName>
</protein>
<organism evidence="17 18">
    <name type="scientific">Phyllotreta striolata</name>
    <name type="common">Striped flea beetle</name>
    <name type="synonym">Crioceris striolata</name>
    <dbReference type="NCBI Taxonomy" id="444603"/>
    <lineage>
        <taxon>Eukaryota</taxon>
        <taxon>Metazoa</taxon>
        <taxon>Ecdysozoa</taxon>
        <taxon>Arthropoda</taxon>
        <taxon>Hexapoda</taxon>
        <taxon>Insecta</taxon>
        <taxon>Pterygota</taxon>
        <taxon>Neoptera</taxon>
        <taxon>Endopterygota</taxon>
        <taxon>Coleoptera</taxon>
        <taxon>Polyphaga</taxon>
        <taxon>Cucujiformia</taxon>
        <taxon>Chrysomeloidea</taxon>
        <taxon>Chrysomelidae</taxon>
        <taxon>Galerucinae</taxon>
        <taxon>Alticini</taxon>
        <taxon>Phyllotreta</taxon>
    </lineage>
</organism>
<proteinExistence type="inferred from homology"/>
<evidence type="ECO:0000256" key="8">
    <source>
        <dbReference type="ARBA" id="ARBA00016808"/>
    </source>
</evidence>
<evidence type="ECO:0000256" key="13">
    <source>
        <dbReference type="ARBA" id="ARBA00032464"/>
    </source>
</evidence>
<dbReference type="GO" id="GO:0019853">
    <property type="term" value="P:L-ascorbic acid biosynthetic process"/>
    <property type="evidence" value="ECO:0007669"/>
    <property type="project" value="TreeGrafter"/>
</dbReference>
<gene>
    <name evidence="17" type="ORF">PHYEVI_LOCUS5916</name>
</gene>
<dbReference type="GO" id="GO:0005509">
    <property type="term" value="F:calcium ion binding"/>
    <property type="evidence" value="ECO:0007669"/>
    <property type="project" value="TreeGrafter"/>
</dbReference>
<feature type="binding site" evidence="15">
    <location>
        <position position="113"/>
    </location>
    <ligand>
        <name>substrate</name>
    </ligand>
</feature>
<evidence type="ECO:0000256" key="3">
    <source>
        <dbReference type="ARBA" id="ARBA00001936"/>
    </source>
</evidence>
<name>A0A9N9TPZ4_PHYSR</name>
<evidence type="ECO:0000256" key="11">
    <source>
        <dbReference type="ARBA" id="ARBA00022801"/>
    </source>
</evidence>
<sequence>MNPKVERLESVPACKLGEGPHWDAESQSLYFVDIIGRAIHKYVPATNKHTSAIIGTSEVSLILPIKGEKGRFLISIGRDLAVITWDGESENVSNIEKILEVENSPDTLSNRWNDGKCDRLGRLWAGTMDQKANENVVKTAAFYLVQNNKATQMLNNIGISNGTAWSRDDKKMYYIDSVTRSIDSFDFDINKGTIANRQTIFTVAKHNIQGTPDGMTIDTDGNLWAAVFNGHQILKIDPKTPETLLASIPMPSQQTTSLTFGGPNLDELYATSARILGLEDSPSENGSIYRITGINARGYPSVPVTL</sequence>
<evidence type="ECO:0000256" key="5">
    <source>
        <dbReference type="ARBA" id="ARBA00004496"/>
    </source>
</evidence>
<evidence type="ECO:0000256" key="10">
    <source>
        <dbReference type="ARBA" id="ARBA00022723"/>
    </source>
</evidence>
<evidence type="ECO:0000313" key="17">
    <source>
        <dbReference type="EMBL" id="CAG9859542.1"/>
    </source>
</evidence>
<dbReference type="InterPro" id="IPR013658">
    <property type="entry name" value="SGL"/>
</dbReference>
<dbReference type="PANTHER" id="PTHR10907:SF66">
    <property type="entry name" value="MIP34848P1-RELATED"/>
    <property type="match status" value="1"/>
</dbReference>
<dbReference type="AlphaFoldDB" id="A0A9N9TPZ4"/>